<evidence type="ECO:0000313" key="3">
    <source>
        <dbReference type="Proteomes" id="UP000298327"/>
    </source>
</evidence>
<evidence type="ECO:0000256" key="1">
    <source>
        <dbReference type="SAM" id="MobiDB-lite"/>
    </source>
</evidence>
<protein>
    <submittedName>
        <fullName evidence="2">Uncharacterized protein</fullName>
    </submittedName>
</protein>
<name>A0A4Y9Y847_9AGAM</name>
<reference evidence="2 3" key="1">
    <citation type="submission" date="2019-02" db="EMBL/GenBank/DDBJ databases">
        <title>Genome sequencing of the rare red list fungi Dentipellis fragilis.</title>
        <authorList>
            <person name="Buettner E."/>
            <person name="Kellner H."/>
        </authorList>
    </citation>
    <scope>NUCLEOTIDE SEQUENCE [LARGE SCALE GENOMIC DNA]</scope>
    <source>
        <strain evidence="2 3">DSM 105465</strain>
    </source>
</reference>
<proteinExistence type="predicted"/>
<comment type="caution">
    <text evidence="2">The sequence shown here is derived from an EMBL/GenBank/DDBJ whole genome shotgun (WGS) entry which is preliminary data.</text>
</comment>
<dbReference type="AlphaFoldDB" id="A0A4Y9Y847"/>
<feature type="compositionally biased region" description="Basic and acidic residues" evidence="1">
    <location>
        <begin position="34"/>
        <end position="51"/>
    </location>
</feature>
<accession>A0A4Y9Y847</accession>
<organism evidence="2 3">
    <name type="scientific">Dentipellis fragilis</name>
    <dbReference type="NCBI Taxonomy" id="205917"/>
    <lineage>
        <taxon>Eukaryota</taxon>
        <taxon>Fungi</taxon>
        <taxon>Dikarya</taxon>
        <taxon>Basidiomycota</taxon>
        <taxon>Agaricomycotina</taxon>
        <taxon>Agaricomycetes</taxon>
        <taxon>Russulales</taxon>
        <taxon>Hericiaceae</taxon>
        <taxon>Dentipellis</taxon>
    </lineage>
</organism>
<sequence length="133" mass="14817">MDNRNRMSIAQAGSQSQIQNTHHHALFNQPTNDGARRASETERKSSQKEACGETEMGFRNVDGEGDGEEVFIHEEKETWEQANKAGGKEKACMRYKYRVKVRTVVYTGVVERDVGKVGEVRDVGDVSGVQGVD</sequence>
<feature type="region of interest" description="Disordered" evidence="1">
    <location>
        <begin position="1"/>
        <end position="66"/>
    </location>
</feature>
<dbReference type="EMBL" id="SEOQ01000688">
    <property type="protein sequence ID" value="TFY58342.1"/>
    <property type="molecule type" value="Genomic_DNA"/>
</dbReference>
<keyword evidence="3" id="KW-1185">Reference proteome</keyword>
<dbReference type="Proteomes" id="UP000298327">
    <property type="component" value="Unassembled WGS sequence"/>
</dbReference>
<feature type="compositionally biased region" description="Low complexity" evidence="1">
    <location>
        <begin position="8"/>
        <end position="19"/>
    </location>
</feature>
<evidence type="ECO:0000313" key="2">
    <source>
        <dbReference type="EMBL" id="TFY58342.1"/>
    </source>
</evidence>
<gene>
    <name evidence="2" type="ORF">EVG20_g8186</name>
</gene>